<feature type="compositionally biased region" description="Acidic residues" evidence="2">
    <location>
        <begin position="585"/>
        <end position="611"/>
    </location>
</feature>
<feature type="coiled-coil region" evidence="1">
    <location>
        <begin position="382"/>
        <end position="423"/>
    </location>
</feature>
<gene>
    <name evidence="3" type="ORF">RP29_19370</name>
</gene>
<dbReference type="RefSeq" id="WP_044402686.1">
    <property type="nucleotide sequence ID" value="NZ_JXYQ01000089.1"/>
</dbReference>
<dbReference type="Gene3D" id="3.40.50.300">
    <property type="entry name" value="P-loop containing nucleotide triphosphate hydrolases"/>
    <property type="match status" value="1"/>
</dbReference>
<sequence>MRATVTFHALWLVSEKDASARRETFSPSKNLFAGLNETGKSRVLKHLVWTLGCEPAARNAGSWDSNITAATELSVGNKKYTLLRSGRHQRAAFDADGKLILGTESGKVWTEFFAELFDFPLKLQRQQEGMFGLAGPEYAVLPFYIDQEGGWSRKWATFSGLGQFFRWEPVVFEAFTGLRPQRYFLAQLRRDEVDYKLREAKLQARLQSRAFDQVSAMLPESKATLDEQVFANELRELADRVGVLSKEEDEVRSALVEAAEDRQTKFAELQMVMRAEEDLVGDLAYLSKIPDDGHLTCPTCGQVHDSSFRAKVELATDAEDAHQLVISVRNQLESVRKREQDLRNKLQAVTSSLHELRLSMTRQKEGTTVSDIIAAKSRTTLEQAYDRTKRDLSAQIDEFKEERDALQSELAGLTEKEREKQVRNEYKGELDAYADYLGIAKAEIGTVKIGTRPGAKASGSSGPRIYLAMHMALLALNRRYGEGPAFPFMVDTPRQQGLDDANTAKLLDTIYKHAPSHQVFVANESVPLGWTPPEGCKVIPFEHKRQVLRPEEYKDGVAALEPMVSQMLVAIEAERVVNAQAEQAEGNEEQFDVVPDESDGVDASDDSEDNV</sequence>
<dbReference type="InterPro" id="IPR027417">
    <property type="entry name" value="P-loop_NTPase"/>
</dbReference>
<dbReference type="EMBL" id="JXYQ01000089">
    <property type="protein sequence ID" value="KJA08918.1"/>
    <property type="molecule type" value="Genomic_DNA"/>
</dbReference>
<name>A0A0D7K6Y0_9BURK</name>
<evidence type="ECO:0000313" key="4">
    <source>
        <dbReference type="Proteomes" id="UP000032566"/>
    </source>
</evidence>
<feature type="coiled-coil region" evidence="1">
    <location>
        <begin position="325"/>
        <end position="352"/>
    </location>
</feature>
<accession>A0A0D7K6Y0</accession>
<evidence type="ECO:0000256" key="1">
    <source>
        <dbReference type="SAM" id="Coils"/>
    </source>
</evidence>
<reference evidence="3 4" key="1">
    <citation type="submission" date="2014-12" db="EMBL/GenBank/DDBJ databases">
        <title>Isolation of bacteria from lake water.</title>
        <authorList>
            <person name="Sheng K.-Y."/>
            <person name="Chin P.-S."/>
            <person name="Chan K.-G."/>
            <person name="Tan G.S."/>
        </authorList>
    </citation>
    <scope>NUCLEOTIDE SEQUENCE [LARGE SCALE GENOMIC DNA]</scope>
    <source>
        <strain evidence="3 4">KY4</strain>
    </source>
</reference>
<evidence type="ECO:0008006" key="5">
    <source>
        <dbReference type="Google" id="ProtNLM"/>
    </source>
</evidence>
<evidence type="ECO:0000313" key="3">
    <source>
        <dbReference type="EMBL" id="KJA08918.1"/>
    </source>
</evidence>
<feature type="region of interest" description="Disordered" evidence="2">
    <location>
        <begin position="580"/>
        <end position="611"/>
    </location>
</feature>
<keyword evidence="1" id="KW-0175">Coiled coil</keyword>
<organism evidence="3 4">
    <name type="scientific">Acidovorax temperans</name>
    <dbReference type="NCBI Taxonomy" id="80878"/>
    <lineage>
        <taxon>Bacteria</taxon>
        <taxon>Pseudomonadati</taxon>
        <taxon>Pseudomonadota</taxon>
        <taxon>Betaproteobacteria</taxon>
        <taxon>Burkholderiales</taxon>
        <taxon>Comamonadaceae</taxon>
        <taxon>Acidovorax</taxon>
    </lineage>
</organism>
<evidence type="ECO:0000256" key="2">
    <source>
        <dbReference type="SAM" id="MobiDB-lite"/>
    </source>
</evidence>
<dbReference type="AlphaFoldDB" id="A0A0D7K6Y0"/>
<keyword evidence="4" id="KW-1185">Reference proteome</keyword>
<dbReference type="STRING" id="80878.RP29_19370"/>
<dbReference type="PATRIC" id="fig|80878.5.peg.4113"/>
<proteinExistence type="predicted"/>
<dbReference type="OrthoDB" id="8107482at2"/>
<protein>
    <recommendedName>
        <fullName evidence="5">Rad50/SbcC-type AAA domain-containing protein</fullName>
    </recommendedName>
</protein>
<dbReference type="Proteomes" id="UP000032566">
    <property type="component" value="Unassembled WGS sequence"/>
</dbReference>
<comment type="caution">
    <text evidence="3">The sequence shown here is derived from an EMBL/GenBank/DDBJ whole genome shotgun (WGS) entry which is preliminary data.</text>
</comment>